<name>A0A3E0H7V7_9PSEU</name>
<organism evidence="2 3">
    <name type="scientific">Kutzneria buriramensis</name>
    <dbReference type="NCBI Taxonomy" id="1045776"/>
    <lineage>
        <taxon>Bacteria</taxon>
        <taxon>Bacillati</taxon>
        <taxon>Actinomycetota</taxon>
        <taxon>Actinomycetes</taxon>
        <taxon>Pseudonocardiales</taxon>
        <taxon>Pseudonocardiaceae</taxon>
        <taxon>Kutzneria</taxon>
    </lineage>
</organism>
<sequence length="155" mass="15294">MAGHRAVRVLLVATAASLAGTGIAYAYWSTAAAGSGAASTGTMTINAAALTGETAQNTLYPGGTADAVVKVNNPNGYPVQVIAIAATGPAQAANNCAPTGIVFTAPTDFSAAQFTLPPSQSTVLDLAGAVSMDTTSATTCQGQSFSLPVTVTVRK</sequence>
<dbReference type="Proteomes" id="UP000256269">
    <property type="component" value="Unassembled WGS sequence"/>
</dbReference>
<dbReference type="EMBL" id="QUNO01000013">
    <property type="protein sequence ID" value="REH39367.1"/>
    <property type="molecule type" value="Genomic_DNA"/>
</dbReference>
<keyword evidence="3" id="KW-1185">Reference proteome</keyword>
<keyword evidence="1" id="KW-0732">Signal</keyword>
<dbReference type="AlphaFoldDB" id="A0A3E0H7V7"/>
<evidence type="ECO:0008006" key="4">
    <source>
        <dbReference type="Google" id="ProtNLM"/>
    </source>
</evidence>
<comment type="caution">
    <text evidence="2">The sequence shown here is derived from an EMBL/GenBank/DDBJ whole genome shotgun (WGS) entry which is preliminary data.</text>
</comment>
<protein>
    <recommendedName>
        <fullName evidence="4">Ribosomally synthesized peptide with SipW-like signal peptide</fullName>
    </recommendedName>
</protein>
<accession>A0A3E0H7V7</accession>
<feature type="signal peptide" evidence="1">
    <location>
        <begin position="1"/>
        <end position="26"/>
    </location>
</feature>
<evidence type="ECO:0000313" key="3">
    <source>
        <dbReference type="Proteomes" id="UP000256269"/>
    </source>
</evidence>
<feature type="chain" id="PRO_5017781237" description="Ribosomally synthesized peptide with SipW-like signal peptide" evidence="1">
    <location>
        <begin position="27"/>
        <end position="155"/>
    </location>
</feature>
<evidence type="ECO:0000256" key="1">
    <source>
        <dbReference type="SAM" id="SignalP"/>
    </source>
</evidence>
<reference evidence="2 3" key="1">
    <citation type="submission" date="2018-08" db="EMBL/GenBank/DDBJ databases">
        <title>Genomic Encyclopedia of Archaeal and Bacterial Type Strains, Phase II (KMG-II): from individual species to whole genera.</title>
        <authorList>
            <person name="Goeker M."/>
        </authorList>
    </citation>
    <scope>NUCLEOTIDE SEQUENCE [LARGE SCALE GENOMIC DNA]</scope>
    <source>
        <strain evidence="2 3">DSM 45791</strain>
    </source>
</reference>
<proteinExistence type="predicted"/>
<gene>
    <name evidence="2" type="ORF">BCF44_113222</name>
</gene>
<evidence type="ECO:0000313" key="2">
    <source>
        <dbReference type="EMBL" id="REH39367.1"/>
    </source>
</evidence>